<dbReference type="PANTHER" id="PTHR12725:SF117">
    <property type="entry name" value="HALOACID DEHALOGENASE-LIKE HYDROLASE"/>
    <property type="match status" value="1"/>
</dbReference>
<dbReference type="InterPro" id="IPR023214">
    <property type="entry name" value="HAD_sf"/>
</dbReference>
<dbReference type="Gene3D" id="1.10.150.450">
    <property type="match status" value="1"/>
</dbReference>
<evidence type="ECO:0000313" key="1">
    <source>
        <dbReference type="EMBL" id="SUZ61415.1"/>
    </source>
</evidence>
<sequence>MDLSNIKNWVFDLDNTIYSPQKDIFGQIDKRMTKFITAKLKVNEDDAFKIQKKYFIKYGTTLAGLMKEDKVQPKDFLDFVHDIDLSCLSADTELSSAIKQLKGKKIIFTNGSKTHAEKVISRLELNNVFDEIFDIEDSQFIPKPQIQAYLDFLKKLKLDPKKTIMFEDMSRNLVPAKKLGMTTVLIKREMPMKEKKYHFKEFEDLWKNNNEADYIVDDLVKFFNKYYKDSKK</sequence>
<dbReference type="SFLD" id="SFLDS00003">
    <property type="entry name" value="Haloacid_Dehalogenase"/>
    <property type="match status" value="1"/>
</dbReference>
<proteinExistence type="predicted"/>
<organism evidence="1">
    <name type="scientific">marine metagenome</name>
    <dbReference type="NCBI Taxonomy" id="408172"/>
    <lineage>
        <taxon>unclassified sequences</taxon>
        <taxon>metagenomes</taxon>
        <taxon>ecological metagenomes</taxon>
    </lineage>
</organism>
<dbReference type="SUPFAM" id="SSF56784">
    <property type="entry name" value="HAD-like"/>
    <property type="match status" value="1"/>
</dbReference>
<dbReference type="NCBIfam" id="TIGR01993">
    <property type="entry name" value="Pyr-5-nucltdase"/>
    <property type="match status" value="1"/>
</dbReference>
<dbReference type="SFLD" id="SFLDG01132">
    <property type="entry name" value="C1.5.3:_5'-Nucleotidase_Like"/>
    <property type="match status" value="1"/>
</dbReference>
<dbReference type="InterPro" id="IPR010237">
    <property type="entry name" value="Pyr-5-nucltdase"/>
</dbReference>
<dbReference type="PANTHER" id="PTHR12725">
    <property type="entry name" value="HALOACID DEHALOGENASE-LIKE HYDROLASE"/>
    <property type="match status" value="1"/>
</dbReference>
<dbReference type="EMBL" id="UINC01000800">
    <property type="protein sequence ID" value="SUZ61415.1"/>
    <property type="molecule type" value="Genomic_DNA"/>
</dbReference>
<name>A0A381P3B1_9ZZZZ</name>
<dbReference type="InterPro" id="IPR006439">
    <property type="entry name" value="HAD-SF_hydro_IA"/>
</dbReference>
<reference evidence="1" key="1">
    <citation type="submission" date="2018-05" db="EMBL/GenBank/DDBJ databases">
        <authorList>
            <person name="Lanie J.A."/>
            <person name="Ng W.-L."/>
            <person name="Kazmierczak K.M."/>
            <person name="Andrzejewski T.M."/>
            <person name="Davidsen T.M."/>
            <person name="Wayne K.J."/>
            <person name="Tettelin H."/>
            <person name="Glass J.I."/>
            <person name="Rusch D."/>
            <person name="Podicherti R."/>
            <person name="Tsui H.-C.T."/>
            <person name="Winkler M.E."/>
        </authorList>
    </citation>
    <scope>NUCLEOTIDE SEQUENCE</scope>
</reference>
<protein>
    <recommendedName>
        <fullName evidence="2">Pyrimidine 5'-nucleotidase</fullName>
    </recommendedName>
</protein>
<dbReference type="Gene3D" id="3.40.50.1000">
    <property type="entry name" value="HAD superfamily/HAD-like"/>
    <property type="match status" value="1"/>
</dbReference>
<dbReference type="AlphaFoldDB" id="A0A381P3B1"/>
<dbReference type="Pfam" id="PF00702">
    <property type="entry name" value="Hydrolase"/>
    <property type="match status" value="1"/>
</dbReference>
<dbReference type="NCBIfam" id="TIGR01509">
    <property type="entry name" value="HAD-SF-IA-v3"/>
    <property type="match status" value="1"/>
</dbReference>
<accession>A0A381P3B1</accession>
<dbReference type="PRINTS" id="PR00413">
    <property type="entry name" value="HADHALOGNASE"/>
</dbReference>
<dbReference type="SFLD" id="SFLDG01129">
    <property type="entry name" value="C1.5:_HAD__Beta-PGM__Phosphata"/>
    <property type="match status" value="1"/>
</dbReference>
<gene>
    <name evidence="1" type="ORF">METZ01_LOCUS14269</name>
</gene>
<dbReference type="InterPro" id="IPR036412">
    <property type="entry name" value="HAD-like_sf"/>
</dbReference>
<evidence type="ECO:0008006" key="2">
    <source>
        <dbReference type="Google" id="ProtNLM"/>
    </source>
</evidence>